<evidence type="ECO:0000313" key="1">
    <source>
        <dbReference type="EMBL" id="AUB35889.1"/>
    </source>
</evidence>
<gene>
    <name evidence="1" type="ORF">COO91_01782</name>
</gene>
<dbReference type="AlphaFoldDB" id="A0A2K8SKC4"/>
<evidence type="ECO:0000313" key="2">
    <source>
        <dbReference type="Proteomes" id="UP000232003"/>
    </source>
</evidence>
<reference evidence="1 2" key="1">
    <citation type="submission" date="2017-11" db="EMBL/GenBank/DDBJ databases">
        <title>Complete genome of a free-living desiccation-tolerant cyanobacterium and its photosynthetic adaptation to extreme terrestrial habitat.</title>
        <authorList>
            <person name="Shang J."/>
        </authorList>
    </citation>
    <scope>NUCLEOTIDE SEQUENCE [LARGE SCALE GENOMIC DNA]</scope>
    <source>
        <strain evidence="1 2">CCNUN1</strain>
    </source>
</reference>
<dbReference type="KEGG" id="nfl:COO91_01782"/>
<organism evidence="1 2">
    <name type="scientific">Nostoc flagelliforme CCNUN1</name>
    <dbReference type="NCBI Taxonomy" id="2038116"/>
    <lineage>
        <taxon>Bacteria</taxon>
        <taxon>Bacillati</taxon>
        <taxon>Cyanobacteriota</taxon>
        <taxon>Cyanophyceae</taxon>
        <taxon>Nostocales</taxon>
        <taxon>Nostocaceae</taxon>
        <taxon>Nostoc</taxon>
    </lineage>
</organism>
<name>A0A2K8SKC4_9NOSO</name>
<dbReference type="Proteomes" id="UP000232003">
    <property type="component" value="Chromosome"/>
</dbReference>
<keyword evidence="2" id="KW-1185">Reference proteome</keyword>
<sequence>MLSHFGISRIHDNDRYVTKSIKQLPEFSQAEQYGSYLE</sequence>
<accession>A0A2K8SKC4</accession>
<protein>
    <submittedName>
        <fullName evidence="1">Uncharacterized protein</fullName>
    </submittedName>
</protein>
<proteinExistence type="predicted"/>
<dbReference type="EMBL" id="CP024785">
    <property type="protein sequence ID" value="AUB35889.1"/>
    <property type="molecule type" value="Genomic_DNA"/>
</dbReference>